<organism evidence="6 15">
    <name type="scientific">Rotaria socialis</name>
    <dbReference type="NCBI Taxonomy" id="392032"/>
    <lineage>
        <taxon>Eukaryota</taxon>
        <taxon>Metazoa</taxon>
        <taxon>Spiralia</taxon>
        <taxon>Gnathifera</taxon>
        <taxon>Rotifera</taxon>
        <taxon>Eurotatoria</taxon>
        <taxon>Bdelloidea</taxon>
        <taxon>Philodinida</taxon>
        <taxon>Philodinidae</taxon>
        <taxon>Rotaria</taxon>
    </lineage>
</organism>
<evidence type="ECO:0000313" key="5">
    <source>
        <dbReference type="EMBL" id="CAF3277640.1"/>
    </source>
</evidence>
<evidence type="ECO:0000313" key="15">
    <source>
        <dbReference type="Proteomes" id="UP000663869"/>
    </source>
</evidence>
<keyword evidence="3" id="KW-1133">Transmembrane helix</keyword>
<dbReference type="Proteomes" id="UP000663869">
    <property type="component" value="Unassembled WGS sequence"/>
</dbReference>
<evidence type="ECO:0000313" key="9">
    <source>
        <dbReference type="EMBL" id="CAF3422664.1"/>
    </source>
</evidence>
<dbReference type="Proteomes" id="UP000663848">
    <property type="component" value="Unassembled WGS sequence"/>
</dbReference>
<dbReference type="Proteomes" id="UP000663873">
    <property type="component" value="Unassembled WGS sequence"/>
</dbReference>
<dbReference type="InterPro" id="IPR057774">
    <property type="entry name" value="D8C_UMOD/GP2/OIT3-like"/>
</dbReference>
<evidence type="ECO:0000313" key="16">
    <source>
        <dbReference type="Proteomes" id="UP000663873"/>
    </source>
</evidence>
<dbReference type="Proteomes" id="UP000663825">
    <property type="component" value="Unassembled WGS sequence"/>
</dbReference>
<evidence type="ECO:0000313" key="14">
    <source>
        <dbReference type="EMBL" id="CAF4642554.1"/>
    </source>
</evidence>
<reference evidence="6" key="1">
    <citation type="submission" date="2021-02" db="EMBL/GenBank/DDBJ databases">
        <authorList>
            <person name="Nowell W R."/>
        </authorList>
    </citation>
    <scope>NUCLEOTIDE SEQUENCE</scope>
</reference>
<dbReference type="EMBL" id="CAJNXB010002800">
    <property type="protein sequence ID" value="CAF3277640.1"/>
    <property type="molecule type" value="Genomic_DNA"/>
</dbReference>
<dbReference type="Proteomes" id="UP000663851">
    <property type="component" value="Unassembled WGS sequence"/>
</dbReference>
<keyword evidence="3" id="KW-0472">Membrane</keyword>
<dbReference type="EMBL" id="CAJOBP010000004">
    <property type="protein sequence ID" value="CAF4097920.1"/>
    <property type="molecule type" value="Genomic_DNA"/>
</dbReference>
<keyword evidence="3" id="KW-0812">Transmembrane</keyword>
<dbReference type="Proteomes" id="UP000663872">
    <property type="component" value="Unassembled WGS sequence"/>
</dbReference>
<dbReference type="EMBL" id="CAJOBR010000020">
    <property type="protein sequence ID" value="CAF4448440.1"/>
    <property type="molecule type" value="Genomic_DNA"/>
</dbReference>
<evidence type="ECO:0000313" key="7">
    <source>
        <dbReference type="EMBL" id="CAF3340224.1"/>
    </source>
</evidence>
<evidence type="ECO:0000313" key="11">
    <source>
        <dbReference type="EMBL" id="CAF4103026.1"/>
    </source>
</evidence>
<evidence type="ECO:0000313" key="12">
    <source>
        <dbReference type="EMBL" id="CAF4261772.1"/>
    </source>
</evidence>
<dbReference type="Proteomes" id="UP000663838">
    <property type="component" value="Unassembled WGS sequence"/>
</dbReference>
<dbReference type="Proteomes" id="UP000663833">
    <property type="component" value="Unassembled WGS sequence"/>
</dbReference>
<keyword evidence="2" id="KW-1015">Disulfide bond</keyword>
<name>A0A817THW4_9BILA</name>
<evidence type="ECO:0000313" key="13">
    <source>
        <dbReference type="EMBL" id="CAF4448440.1"/>
    </source>
</evidence>
<dbReference type="EMBL" id="CAJNYD010002532">
    <property type="protein sequence ID" value="CAF3422664.1"/>
    <property type="molecule type" value="Genomic_DNA"/>
</dbReference>
<sequence length="234" mass="25710">MAAKIQPYQQYLRNKVRAKSPSNEKILSGNDTITQSDVIWMPTYSKSKILQWPAILWIGLGTLVFLSLSIAAVIPIVVLTNKIQANDTTNTTSISTICPTTAITTTVTSSSLPDQCSNYITITDSTRSPDYSASSSCDNATFSTSSAWFRFTGSGGTLLASCPIEEYRCGTDFPGWYSGIYPSLAGAVTSGFVCYNAYGNLCYFTNWILITNCNGFYIYYLTQPLECNLRYCTI</sequence>
<proteinExistence type="predicted"/>
<evidence type="ECO:0000313" key="8">
    <source>
        <dbReference type="EMBL" id="CAF3359845.1"/>
    </source>
</evidence>
<comment type="caution">
    <text evidence="6">The sequence shown here is derived from an EMBL/GenBank/DDBJ whole genome shotgun (WGS) entry which is preliminary data.</text>
</comment>
<dbReference type="Pfam" id="PF23283">
    <property type="entry name" value="D8C_UMOD"/>
    <property type="match status" value="1"/>
</dbReference>
<evidence type="ECO:0000313" key="6">
    <source>
        <dbReference type="EMBL" id="CAF3310095.1"/>
    </source>
</evidence>
<evidence type="ECO:0000256" key="3">
    <source>
        <dbReference type="SAM" id="Phobius"/>
    </source>
</evidence>
<dbReference type="PANTHER" id="PTHR36191">
    <property type="entry name" value="ENDO/EXONUCLEASE/PHOSPHATASE DOMAIN-CONTAINING PROTEIN-RELATED"/>
    <property type="match status" value="1"/>
</dbReference>
<dbReference type="OrthoDB" id="5963120at2759"/>
<dbReference type="EMBL" id="CAJOBO010000027">
    <property type="protein sequence ID" value="CAF4103026.1"/>
    <property type="molecule type" value="Genomic_DNA"/>
</dbReference>
<dbReference type="EMBL" id="CAJOBS010000792">
    <property type="protein sequence ID" value="CAF4642554.1"/>
    <property type="molecule type" value="Genomic_DNA"/>
</dbReference>
<feature type="transmembrane region" description="Helical" evidence="3">
    <location>
        <begin position="54"/>
        <end position="78"/>
    </location>
</feature>
<dbReference type="PANTHER" id="PTHR36191:SF4">
    <property type="entry name" value="VWFD DOMAIN-CONTAINING PROTEIN"/>
    <property type="match status" value="1"/>
</dbReference>
<accession>A0A817THW4</accession>
<gene>
    <name evidence="6" type="ORF">FME351_LOCUS311</name>
    <name evidence="7" type="ORF">GRG538_LOCUS4555</name>
    <name evidence="11" type="ORF">HFQ381_LOCUS1100</name>
    <name evidence="8" type="ORF">KIK155_LOCUS4389</name>
    <name evidence="9" type="ORF">LUA448_LOCUS19577</name>
    <name evidence="13" type="ORF">QYT958_LOCUS462</name>
    <name evidence="5" type="ORF">TIS948_LOCUS16697</name>
    <name evidence="14" type="ORF">TOA249_LOCUS13391</name>
    <name evidence="12" type="ORF">TSG867_LOCUS3755</name>
    <name evidence="10" type="ORF">UJA718_LOCUS103</name>
</gene>
<evidence type="ECO:0000313" key="10">
    <source>
        <dbReference type="EMBL" id="CAF4097920.1"/>
    </source>
</evidence>
<dbReference type="Proteomes" id="UP000663862">
    <property type="component" value="Unassembled WGS sequence"/>
</dbReference>
<evidence type="ECO:0000259" key="4">
    <source>
        <dbReference type="Pfam" id="PF23283"/>
    </source>
</evidence>
<dbReference type="EMBL" id="CAJOBQ010000115">
    <property type="protein sequence ID" value="CAF4261772.1"/>
    <property type="molecule type" value="Genomic_DNA"/>
</dbReference>
<protein>
    <recommendedName>
        <fullName evidence="4">UMOD/GP2/OIT3-like D8C domain-containing protein</fullName>
    </recommendedName>
</protein>
<keyword evidence="16" id="KW-1185">Reference proteome</keyword>
<evidence type="ECO:0000256" key="1">
    <source>
        <dbReference type="ARBA" id="ARBA00022729"/>
    </source>
</evidence>
<keyword evidence="1" id="KW-0732">Signal</keyword>
<dbReference type="EMBL" id="CAJNYV010000400">
    <property type="protein sequence ID" value="CAF3359845.1"/>
    <property type="molecule type" value="Genomic_DNA"/>
</dbReference>
<evidence type="ECO:0000256" key="2">
    <source>
        <dbReference type="ARBA" id="ARBA00023157"/>
    </source>
</evidence>
<feature type="domain" description="UMOD/GP2/OIT3-like D8C" evidence="4">
    <location>
        <begin position="162"/>
        <end position="233"/>
    </location>
</feature>
<dbReference type="EMBL" id="CAJNYT010000250">
    <property type="protein sequence ID" value="CAF3340224.1"/>
    <property type="molecule type" value="Genomic_DNA"/>
</dbReference>
<dbReference type="Proteomes" id="UP000663865">
    <property type="component" value="Unassembled WGS sequence"/>
</dbReference>
<dbReference type="EMBL" id="CAJNYU010000007">
    <property type="protein sequence ID" value="CAF3310095.1"/>
    <property type="molecule type" value="Genomic_DNA"/>
</dbReference>
<dbReference type="AlphaFoldDB" id="A0A817THW4"/>